<protein>
    <recommendedName>
        <fullName evidence="4">YbjN domain-containing protein</fullName>
    </recommendedName>
</protein>
<sequence length="180" mass="19009">MQKALLSLCLCAAVPLAAVAQAPTVGVRARDMIVGSVGTGDLQLLLDDMGAHYTTSGVNDRQAPYVFATSKDGMSFGVYTACANPDGTDCRGIEFLAVFKSDLSVEQVSAIDQAYAAVSIYKSAPDTVNVSRYVILDHGVTWANLLENGEVFEVLCEKLTEELSDTSSAQVADSAYGGLR</sequence>
<evidence type="ECO:0008006" key="4">
    <source>
        <dbReference type="Google" id="ProtNLM"/>
    </source>
</evidence>
<comment type="caution">
    <text evidence="2">The sequence shown here is derived from an EMBL/GenBank/DDBJ whole genome shotgun (WGS) entry which is preliminary data.</text>
</comment>
<accession>A0A059GAL7</accession>
<feature type="chain" id="PRO_5001573437" description="YbjN domain-containing protein" evidence="1">
    <location>
        <begin position="21"/>
        <end position="180"/>
    </location>
</feature>
<gene>
    <name evidence="2" type="ORF">HOC_03208</name>
</gene>
<keyword evidence="3" id="KW-1185">Reference proteome</keyword>
<evidence type="ECO:0000313" key="2">
    <source>
        <dbReference type="EMBL" id="KDA03851.1"/>
    </source>
</evidence>
<feature type="signal peptide" evidence="1">
    <location>
        <begin position="1"/>
        <end position="20"/>
    </location>
</feature>
<dbReference type="AlphaFoldDB" id="A0A059GAL7"/>
<dbReference type="EMBL" id="ARYL01000003">
    <property type="protein sequence ID" value="KDA03851.1"/>
    <property type="molecule type" value="Genomic_DNA"/>
</dbReference>
<dbReference type="Proteomes" id="UP000024942">
    <property type="component" value="Unassembled WGS sequence"/>
</dbReference>
<name>A0A059GAL7_9PROT</name>
<keyword evidence="1" id="KW-0732">Signal</keyword>
<dbReference type="PATRIC" id="fig|1280953.3.peg.650"/>
<evidence type="ECO:0000313" key="3">
    <source>
        <dbReference type="Proteomes" id="UP000024942"/>
    </source>
</evidence>
<evidence type="ECO:0000256" key="1">
    <source>
        <dbReference type="SAM" id="SignalP"/>
    </source>
</evidence>
<dbReference type="STRING" id="1280953.HOC_03208"/>
<proteinExistence type="predicted"/>
<dbReference type="OrthoDB" id="7619699at2"/>
<reference evidence="2 3" key="1">
    <citation type="journal article" date="2014" name="Antonie Van Leeuwenhoek">
        <title>Hyphomonas beringensis sp. nov. and Hyphomonas chukchiensis sp. nov., isolated from surface seawater of the Bering Sea and Chukchi Sea.</title>
        <authorList>
            <person name="Li C."/>
            <person name="Lai Q."/>
            <person name="Li G."/>
            <person name="Dong C."/>
            <person name="Wang J."/>
            <person name="Liao Y."/>
            <person name="Shao Z."/>
        </authorList>
    </citation>
    <scope>NUCLEOTIDE SEQUENCE [LARGE SCALE GENOMIC DNA]</scope>
    <source>
        <strain evidence="2 3">SCH89</strain>
    </source>
</reference>
<dbReference type="RefSeq" id="WP_035535846.1">
    <property type="nucleotide sequence ID" value="NZ_ARYL01000003.1"/>
</dbReference>
<organism evidence="2 3">
    <name type="scientific">Hyphomonas oceanitis SCH89</name>
    <dbReference type="NCBI Taxonomy" id="1280953"/>
    <lineage>
        <taxon>Bacteria</taxon>
        <taxon>Pseudomonadati</taxon>
        <taxon>Pseudomonadota</taxon>
        <taxon>Alphaproteobacteria</taxon>
        <taxon>Hyphomonadales</taxon>
        <taxon>Hyphomonadaceae</taxon>
        <taxon>Hyphomonas</taxon>
    </lineage>
</organism>